<dbReference type="InterPro" id="IPR013357">
    <property type="entry name" value="Acetaldehyde_DH_acetylating"/>
</dbReference>
<dbReference type="InterPro" id="IPR016163">
    <property type="entry name" value="Ald_DH_C"/>
</dbReference>
<keyword evidence="4" id="KW-1185">Reference proteome</keyword>
<comment type="caution">
    <text evidence="3">The sequence shown here is derived from an EMBL/GenBank/DDBJ whole genome shotgun (WGS) entry which is preliminary data.</text>
</comment>
<dbReference type="GO" id="GO:0016620">
    <property type="term" value="F:oxidoreductase activity, acting on the aldehyde or oxo group of donors, NAD or NADP as acceptor"/>
    <property type="evidence" value="ECO:0007669"/>
    <property type="project" value="InterPro"/>
</dbReference>
<dbReference type="InterPro" id="IPR016162">
    <property type="entry name" value="Ald_DH_N"/>
</dbReference>
<dbReference type="AlphaFoldDB" id="A0A7W8FEW4"/>
<evidence type="ECO:0000313" key="4">
    <source>
        <dbReference type="Proteomes" id="UP000539075"/>
    </source>
</evidence>
<evidence type="ECO:0000256" key="1">
    <source>
        <dbReference type="ARBA" id="ARBA00023002"/>
    </source>
</evidence>
<dbReference type="Gene3D" id="3.40.309.10">
    <property type="entry name" value="Aldehyde Dehydrogenase, Chain A, domain 2"/>
    <property type="match status" value="1"/>
</dbReference>
<dbReference type="RefSeq" id="WP_183720700.1">
    <property type="nucleotide sequence ID" value="NZ_JACHGO010000006.1"/>
</dbReference>
<dbReference type="Proteomes" id="UP000539075">
    <property type="component" value="Unassembled WGS sequence"/>
</dbReference>
<feature type="domain" description="Aldehyde dehydrogenase" evidence="2">
    <location>
        <begin position="10"/>
        <end position="271"/>
    </location>
</feature>
<evidence type="ECO:0000259" key="2">
    <source>
        <dbReference type="Pfam" id="PF00171"/>
    </source>
</evidence>
<proteinExistence type="predicted"/>
<dbReference type="EMBL" id="JACHGO010000006">
    <property type="protein sequence ID" value="MBB5144214.1"/>
    <property type="molecule type" value="Genomic_DNA"/>
</dbReference>
<dbReference type="InterPro" id="IPR015590">
    <property type="entry name" value="Aldehyde_DH_dom"/>
</dbReference>
<name>A0A7W8FEW4_9BACT</name>
<dbReference type="SUPFAM" id="SSF53720">
    <property type="entry name" value="ALDH-like"/>
    <property type="match status" value="1"/>
</dbReference>
<protein>
    <submittedName>
        <fullName evidence="3">Acetaldehyde dehydrogenase (Acetylating)</fullName>
    </submittedName>
</protein>
<dbReference type="PANTHER" id="PTHR11699">
    <property type="entry name" value="ALDEHYDE DEHYDROGENASE-RELATED"/>
    <property type="match status" value="1"/>
</dbReference>
<gene>
    <name evidence="3" type="ORF">HNQ38_002322</name>
</gene>
<sequence length="526" mass="54566">MVDKDLLSIQEARALVRAARKAQPEFAQLSQDRVNEVVRAVSEATAAQAETLANMAVEETGFGKPQDKKIKNLLASEKVYACIKDMKTIGELHSDPVSKIVEIAVPVGVIAGIVPSTNPTSTVIYKSLIALKAGNAIVFTPHPSARNCIAKTVETIQSALRSCHVSPDLVSSISMPSIEGTNELMKISDLILATGGPGMVKAAYSSGTPALGVGAGNVPAYIERTANVEDAVTKIMSSKTFDNGTICASEQSVVTDACIADKVRATMEAQGCYFLAGDKLTKVKQVMERGNGSMNPAIVGRDALSIARVAGIEVPQGTRLLVSDEKGVGPKYPFSKEKLTALLGFYVVEDWREACELCISLLHNGGVGHSLAIHSQNEEVIREFGLKKPVSRMLVNTPSTQGAVGLSTGLFPSFTLGCGAVGGSATSDNVTPLNLLNVRRVAYDLHSQGCSCATPASCGVSTVAGVSPSGSPAGGYPPSAGLSGCCHHGASHQAVVAPQAAAAAAVGGLDINAVTEMIVAELKKVL</sequence>
<dbReference type="Pfam" id="PF00171">
    <property type="entry name" value="Aldedh"/>
    <property type="match status" value="1"/>
</dbReference>
<reference evidence="3 4" key="1">
    <citation type="submission" date="2020-08" db="EMBL/GenBank/DDBJ databases">
        <title>Genomic Encyclopedia of Type Strains, Phase IV (KMG-IV): sequencing the most valuable type-strain genomes for metagenomic binning, comparative biology and taxonomic classification.</title>
        <authorList>
            <person name="Goeker M."/>
        </authorList>
    </citation>
    <scope>NUCLEOTIDE SEQUENCE [LARGE SCALE GENOMIC DNA]</scope>
    <source>
        <strain evidence="3 4">DSM 11275</strain>
    </source>
</reference>
<keyword evidence="1" id="KW-0560">Oxidoreductase</keyword>
<dbReference type="CDD" id="cd07122">
    <property type="entry name" value="ALDH_F20_ACDH"/>
    <property type="match status" value="1"/>
</dbReference>
<dbReference type="Gene3D" id="3.40.605.10">
    <property type="entry name" value="Aldehyde Dehydrogenase, Chain A, domain 1"/>
    <property type="match status" value="1"/>
</dbReference>
<dbReference type="InterPro" id="IPR016161">
    <property type="entry name" value="Ald_DH/histidinol_DH"/>
</dbReference>
<dbReference type="NCBIfam" id="TIGR02518">
    <property type="entry name" value="EutH_ACDH"/>
    <property type="match status" value="1"/>
</dbReference>
<evidence type="ECO:0000313" key="3">
    <source>
        <dbReference type="EMBL" id="MBB5144214.1"/>
    </source>
</evidence>
<accession>A0A7W8FEW4</accession>
<organism evidence="3 4">
    <name type="scientific">Desulfovibrio intestinalis</name>
    <dbReference type="NCBI Taxonomy" id="58621"/>
    <lineage>
        <taxon>Bacteria</taxon>
        <taxon>Pseudomonadati</taxon>
        <taxon>Thermodesulfobacteriota</taxon>
        <taxon>Desulfovibrionia</taxon>
        <taxon>Desulfovibrionales</taxon>
        <taxon>Desulfovibrionaceae</taxon>
        <taxon>Desulfovibrio</taxon>
    </lineage>
</organism>